<protein>
    <submittedName>
        <fullName evidence="1">Uncharacterized protein</fullName>
    </submittedName>
</protein>
<name>A0ABP4VIY2_9ACTN</name>
<comment type="caution">
    <text evidence="1">The sequence shown here is derived from an EMBL/GenBank/DDBJ whole genome shotgun (WGS) entry which is preliminary data.</text>
</comment>
<evidence type="ECO:0000313" key="1">
    <source>
        <dbReference type="EMBL" id="GAA1728448.1"/>
    </source>
</evidence>
<keyword evidence="2" id="KW-1185">Reference proteome</keyword>
<proteinExistence type="predicted"/>
<accession>A0ABP4VIY2</accession>
<gene>
    <name evidence="1" type="ORF">GCM10009710_06350</name>
</gene>
<dbReference type="Proteomes" id="UP001501057">
    <property type="component" value="Unassembled WGS sequence"/>
</dbReference>
<sequence length="144" mass="15690">MVQVGSIDLFPGVPSLRWLLSVGYVVRPAQDPAHVSAELAAAEGAAQYCEIARQVYAAAQEDVECFRRRAIASVLADDLDSALELDARQRVAEADRDEAWREYRAAIDSLSATMADIAAYQALNRQRAEKRPTIVPDSPTSEAA</sequence>
<reference evidence="2" key="1">
    <citation type="journal article" date="2019" name="Int. J. Syst. Evol. Microbiol.">
        <title>The Global Catalogue of Microorganisms (GCM) 10K type strain sequencing project: providing services to taxonomists for standard genome sequencing and annotation.</title>
        <authorList>
            <consortium name="The Broad Institute Genomics Platform"/>
            <consortium name="The Broad Institute Genome Sequencing Center for Infectious Disease"/>
            <person name="Wu L."/>
            <person name="Ma J."/>
        </authorList>
    </citation>
    <scope>NUCLEOTIDE SEQUENCE [LARGE SCALE GENOMIC DNA]</scope>
    <source>
        <strain evidence="2">JCM 13518</strain>
    </source>
</reference>
<evidence type="ECO:0000313" key="2">
    <source>
        <dbReference type="Proteomes" id="UP001501057"/>
    </source>
</evidence>
<dbReference type="EMBL" id="BAAAME010000002">
    <property type="protein sequence ID" value="GAA1728448.1"/>
    <property type="molecule type" value="Genomic_DNA"/>
</dbReference>
<organism evidence="1 2">
    <name type="scientific">Aeromicrobium alkaliterrae</name>
    <dbReference type="NCBI Taxonomy" id="302168"/>
    <lineage>
        <taxon>Bacteria</taxon>
        <taxon>Bacillati</taxon>
        <taxon>Actinomycetota</taxon>
        <taxon>Actinomycetes</taxon>
        <taxon>Propionibacteriales</taxon>
        <taxon>Nocardioidaceae</taxon>
        <taxon>Aeromicrobium</taxon>
    </lineage>
</organism>